<proteinExistence type="predicted"/>
<accession>C1E3G2</accession>
<dbReference type="InterPro" id="IPR051061">
    <property type="entry name" value="Zinc_finger_trans_reg"/>
</dbReference>
<evidence type="ECO:0000313" key="11">
    <source>
        <dbReference type="EMBL" id="ACO62547.1"/>
    </source>
</evidence>
<keyword evidence="2" id="KW-0479">Metal-binding</keyword>
<evidence type="ECO:0000256" key="5">
    <source>
        <dbReference type="ARBA" id="ARBA00022833"/>
    </source>
</evidence>
<dbReference type="OrthoDB" id="1750190at2759"/>
<evidence type="ECO:0000256" key="2">
    <source>
        <dbReference type="ARBA" id="ARBA00022723"/>
    </source>
</evidence>
<evidence type="ECO:0000313" key="12">
    <source>
        <dbReference type="Proteomes" id="UP000002009"/>
    </source>
</evidence>
<dbReference type="RefSeq" id="XP_002501289.1">
    <property type="nucleotide sequence ID" value="XM_002501243.1"/>
</dbReference>
<dbReference type="GO" id="GO:0006357">
    <property type="term" value="P:regulation of transcription by RNA polymerase II"/>
    <property type="evidence" value="ECO:0007669"/>
    <property type="project" value="TreeGrafter"/>
</dbReference>
<comment type="subcellular location">
    <subcellularLocation>
        <location evidence="1">Nucleus</location>
    </subcellularLocation>
</comment>
<dbReference type="InterPro" id="IPR036236">
    <property type="entry name" value="Znf_C2H2_sf"/>
</dbReference>
<evidence type="ECO:0000256" key="7">
    <source>
        <dbReference type="ARBA" id="ARBA00023163"/>
    </source>
</evidence>
<dbReference type="AlphaFoldDB" id="C1E3G2"/>
<feature type="domain" description="C2H2-type" evidence="10">
    <location>
        <begin position="55"/>
        <end position="79"/>
    </location>
</feature>
<evidence type="ECO:0000256" key="3">
    <source>
        <dbReference type="ARBA" id="ARBA00022737"/>
    </source>
</evidence>
<dbReference type="STRING" id="296587.C1E3G2"/>
<dbReference type="PROSITE" id="PS50157">
    <property type="entry name" value="ZINC_FINGER_C2H2_2"/>
    <property type="match status" value="1"/>
</dbReference>
<dbReference type="SMART" id="SM00355">
    <property type="entry name" value="ZnF_C2H2"/>
    <property type="match status" value="2"/>
</dbReference>
<evidence type="ECO:0000256" key="4">
    <source>
        <dbReference type="ARBA" id="ARBA00022771"/>
    </source>
</evidence>
<evidence type="ECO:0000256" key="6">
    <source>
        <dbReference type="ARBA" id="ARBA00023015"/>
    </source>
</evidence>
<gene>
    <name evidence="11" type="ORF">MICPUN_80563</name>
</gene>
<keyword evidence="4 9" id="KW-0863">Zinc-finger</keyword>
<dbReference type="PROSITE" id="PS00028">
    <property type="entry name" value="ZINC_FINGER_C2H2_1"/>
    <property type="match status" value="1"/>
</dbReference>
<evidence type="ECO:0000256" key="8">
    <source>
        <dbReference type="ARBA" id="ARBA00023242"/>
    </source>
</evidence>
<dbReference type="InParanoid" id="C1E3G2"/>
<dbReference type="GO" id="GO:0008270">
    <property type="term" value="F:zinc ion binding"/>
    <property type="evidence" value="ECO:0007669"/>
    <property type="project" value="UniProtKB-KW"/>
</dbReference>
<dbReference type="KEGG" id="mis:MICPUN_80563"/>
<evidence type="ECO:0000256" key="9">
    <source>
        <dbReference type="PROSITE-ProRule" id="PRU00042"/>
    </source>
</evidence>
<dbReference type="GO" id="GO:0005634">
    <property type="term" value="C:nucleus"/>
    <property type="evidence" value="ECO:0007669"/>
    <property type="project" value="UniProtKB-SubCell"/>
</dbReference>
<dbReference type="EMBL" id="CP001325">
    <property type="protein sequence ID" value="ACO62547.1"/>
    <property type="molecule type" value="Genomic_DNA"/>
</dbReference>
<protein>
    <recommendedName>
        <fullName evidence="10">C2H2-type domain-containing protein</fullName>
    </recommendedName>
</protein>
<evidence type="ECO:0000256" key="1">
    <source>
        <dbReference type="ARBA" id="ARBA00004123"/>
    </source>
</evidence>
<dbReference type="InterPro" id="IPR013087">
    <property type="entry name" value="Znf_C2H2_type"/>
</dbReference>
<dbReference type="PANTHER" id="PTHR46179:SF13">
    <property type="entry name" value="C2H2-TYPE DOMAIN-CONTAINING PROTEIN"/>
    <property type="match status" value="1"/>
</dbReference>
<evidence type="ECO:0000259" key="10">
    <source>
        <dbReference type="PROSITE" id="PS50157"/>
    </source>
</evidence>
<dbReference type="PANTHER" id="PTHR46179">
    <property type="entry name" value="ZINC FINGER PROTEIN"/>
    <property type="match status" value="1"/>
</dbReference>
<dbReference type="Proteomes" id="UP000002009">
    <property type="component" value="Chromosome 4"/>
</dbReference>
<sequence length="79" mass="8866">MPAQHTTLAQHGALLHPHDRIRLRACPVPGCDFVTNQGRARLEKHLATHGSEKPFKCEHEGCGKAFKTSEHLKQHARCH</sequence>
<reference evidence="11 12" key="1">
    <citation type="journal article" date="2009" name="Science">
        <title>Green evolution and dynamic adaptations revealed by genomes of the marine picoeukaryotes Micromonas.</title>
        <authorList>
            <person name="Worden A.Z."/>
            <person name="Lee J.H."/>
            <person name="Mock T."/>
            <person name="Rouze P."/>
            <person name="Simmons M.P."/>
            <person name="Aerts A.L."/>
            <person name="Allen A.E."/>
            <person name="Cuvelier M.L."/>
            <person name="Derelle E."/>
            <person name="Everett M.V."/>
            <person name="Foulon E."/>
            <person name="Grimwood J."/>
            <person name="Gundlach H."/>
            <person name="Henrissat B."/>
            <person name="Napoli C."/>
            <person name="McDonald S.M."/>
            <person name="Parker M.S."/>
            <person name="Rombauts S."/>
            <person name="Salamov A."/>
            <person name="Von Dassow P."/>
            <person name="Badger J.H."/>
            <person name="Coutinho P.M."/>
            <person name="Demir E."/>
            <person name="Dubchak I."/>
            <person name="Gentemann C."/>
            <person name="Eikrem W."/>
            <person name="Gready J.E."/>
            <person name="John U."/>
            <person name="Lanier W."/>
            <person name="Lindquist E.A."/>
            <person name="Lucas S."/>
            <person name="Mayer K.F."/>
            <person name="Moreau H."/>
            <person name="Not F."/>
            <person name="Otillar R."/>
            <person name="Panaud O."/>
            <person name="Pangilinan J."/>
            <person name="Paulsen I."/>
            <person name="Piegu B."/>
            <person name="Poliakov A."/>
            <person name="Robbens S."/>
            <person name="Schmutz J."/>
            <person name="Toulza E."/>
            <person name="Wyss T."/>
            <person name="Zelensky A."/>
            <person name="Zhou K."/>
            <person name="Armbrust E.V."/>
            <person name="Bhattacharya D."/>
            <person name="Goodenough U.W."/>
            <person name="Van de Peer Y."/>
            <person name="Grigoriev I.V."/>
        </authorList>
    </citation>
    <scope>NUCLEOTIDE SEQUENCE [LARGE SCALE GENOMIC DNA]</scope>
    <source>
        <strain evidence="12">RCC299 / NOUM17</strain>
    </source>
</reference>
<organism evidence="11 12">
    <name type="scientific">Micromonas commoda (strain RCC299 / NOUM17 / CCMP2709)</name>
    <name type="common">Picoplanktonic green alga</name>
    <dbReference type="NCBI Taxonomy" id="296587"/>
    <lineage>
        <taxon>Eukaryota</taxon>
        <taxon>Viridiplantae</taxon>
        <taxon>Chlorophyta</taxon>
        <taxon>Mamiellophyceae</taxon>
        <taxon>Mamiellales</taxon>
        <taxon>Mamiellaceae</taxon>
        <taxon>Micromonas</taxon>
    </lineage>
</organism>
<dbReference type="SUPFAM" id="SSF57667">
    <property type="entry name" value="beta-beta-alpha zinc fingers"/>
    <property type="match status" value="1"/>
</dbReference>
<dbReference type="Gene3D" id="3.30.160.60">
    <property type="entry name" value="Classic Zinc Finger"/>
    <property type="match status" value="1"/>
</dbReference>
<keyword evidence="12" id="KW-1185">Reference proteome</keyword>
<keyword evidence="8" id="KW-0539">Nucleus</keyword>
<dbReference type="GeneID" id="8242958"/>
<name>C1E3G2_MICCC</name>
<keyword evidence="3" id="KW-0677">Repeat</keyword>
<dbReference type="FunFam" id="3.30.160.60:FF:000125">
    <property type="entry name" value="Putative zinc finger protein 143"/>
    <property type="match status" value="1"/>
</dbReference>
<feature type="non-terminal residue" evidence="11">
    <location>
        <position position="79"/>
    </location>
</feature>
<keyword evidence="7" id="KW-0804">Transcription</keyword>
<keyword evidence="5" id="KW-0862">Zinc</keyword>
<keyword evidence="6" id="KW-0805">Transcription regulation</keyword>